<evidence type="ECO:0000313" key="11">
    <source>
        <dbReference type="EMBL" id="MDC8832358.1"/>
    </source>
</evidence>
<dbReference type="PANTHER" id="PTHR24221:SF606">
    <property type="entry name" value="COLICIN V SECRETION-PROCESSING ATP-BINDING PROTEIN"/>
    <property type="match status" value="1"/>
</dbReference>
<evidence type="ECO:0000259" key="8">
    <source>
        <dbReference type="PROSITE" id="PS50893"/>
    </source>
</evidence>
<feature type="domain" description="Peptidase C39" evidence="10">
    <location>
        <begin position="24"/>
        <end position="143"/>
    </location>
</feature>
<feature type="transmembrane region" description="Helical" evidence="7">
    <location>
        <begin position="284"/>
        <end position="305"/>
    </location>
</feature>
<keyword evidence="3" id="KW-0547">Nucleotide-binding</keyword>
<feature type="transmembrane region" description="Helical" evidence="7">
    <location>
        <begin position="210"/>
        <end position="230"/>
    </location>
</feature>
<dbReference type="Pfam" id="PF00005">
    <property type="entry name" value="ABC_tran"/>
    <property type="match status" value="1"/>
</dbReference>
<dbReference type="RefSeq" id="WP_273642177.1">
    <property type="nucleotide sequence ID" value="NZ_JAQQXP010000003.1"/>
</dbReference>
<feature type="transmembrane region" description="Helical" evidence="7">
    <location>
        <begin position="311"/>
        <end position="333"/>
    </location>
</feature>
<feature type="transmembrane region" description="Helical" evidence="7">
    <location>
        <begin position="399"/>
        <end position="421"/>
    </location>
</feature>
<keyword evidence="12" id="KW-1185">Reference proteome</keyword>
<keyword evidence="4" id="KW-0067">ATP-binding</keyword>
<dbReference type="InterPro" id="IPR005074">
    <property type="entry name" value="Peptidase_C39"/>
</dbReference>
<evidence type="ECO:0000256" key="4">
    <source>
        <dbReference type="ARBA" id="ARBA00022840"/>
    </source>
</evidence>
<dbReference type="SUPFAM" id="SSF90123">
    <property type="entry name" value="ABC transporter transmembrane region"/>
    <property type="match status" value="1"/>
</dbReference>
<dbReference type="InterPro" id="IPR003439">
    <property type="entry name" value="ABC_transporter-like_ATP-bd"/>
</dbReference>
<evidence type="ECO:0000256" key="1">
    <source>
        <dbReference type="ARBA" id="ARBA00004651"/>
    </source>
</evidence>
<evidence type="ECO:0000259" key="10">
    <source>
        <dbReference type="PROSITE" id="PS50990"/>
    </source>
</evidence>
<dbReference type="Gene3D" id="1.20.1560.10">
    <property type="entry name" value="ABC transporter type 1, transmembrane domain"/>
    <property type="match status" value="1"/>
</dbReference>
<comment type="caution">
    <text evidence="11">The sequence shown here is derived from an EMBL/GenBank/DDBJ whole genome shotgun (WGS) entry which is preliminary data.</text>
</comment>
<dbReference type="PROSITE" id="PS50990">
    <property type="entry name" value="PEPTIDASE_C39"/>
    <property type="match status" value="1"/>
</dbReference>
<dbReference type="EMBL" id="JAQQXP010000003">
    <property type="protein sequence ID" value="MDC8832358.1"/>
    <property type="molecule type" value="Genomic_DNA"/>
</dbReference>
<keyword evidence="2 7" id="KW-0812">Transmembrane</keyword>
<evidence type="ECO:0000256" key="6">
    <source>
        <dbReference type="ARBA" id="ARBA00023136"/>
    </source>
</evidence>
<proteinExistence type="predicted"/>
<evidence type="ECO:0000259" key="9">
    <source>
        <dbReference type="PROSITE" id="PS50929"/>
    </source>
</evidence>
<dbReference type="SMART" id="SM00382">
    <property type="entry name" value="AAA"/>
    <property type="match status" value="1"/>
</dbReference>
<organism evidence="11 12">
    <name type="scientific">Alteromonas gilva</name>
    <dbReference type="NCBI Taxonomy" id="2987522"/>
    <lineage>
        <taxon>Bacteria</taxon>
        <taxon>Pseudomonadati</taxon>
        <taxon>Pseudomonadota</taxon>
        <taxon>Gammaproteobacteria</taxon>
        <taxon>Alteromonadales</taxon>
        <taxon>Alteromonadaceae</taxon>
        <taxon>Alteromonas/Salinimonas group</taxon>
        <taxon>Alteromonas</taxon>
    </lineage>
</organism>
<dbReference type="InterPro" id="IPR003593">
    <property type="entry name" value="AAA+_ATPase"/>
</dbReference>
<reference evidence="11 12" key="1">
    <citation type="submission" date="2022-10" db="EMBL/GenBank/DDBJ databases">
        <title>Alteromonas sp. chi3 Genome sequencing.</title>
        <authorList>
            <person name="Park S."/>
        </authorList>
    </citation>
    <scope>NUCLEOTIDE SEQUENCE [LARGE SCALE GENOMIC DNA]</scope>
    <source>
        <strain evidence="12">chi3</strain>
    </source>
</reference>
<dbReference type="PROSITE" id="PS50929">
    <property type="entry name" value="ABC_TM1F"/>
    <property type="match status" value="1"/>
</dbReference>
<dbReference type="InterPro" id="IPR039421">
    <property type="entry name" value="Type_1_exporter"/>
</dbReference>
<dbReference type="CDD" id="cd18567">
    <property type="entry name" value="ABC_6TM_CvaB_RaxB_like"/>
    <property type="match status" value="1"/>
</dbReference>
<dbReference type="Gene3D" id="3.40.50.300">
    <property type="entry name" value="P-loop containing nucleotide triphosphate hydrolases"/>
    <property type="match status" value="1"/>
</dbReference>
<keyword evidence="6 7" id="KW-0472">Membrane</keyword>
<dbReference type="Gene3D" id="3.90.70.10">
    <property type="entry name" value="Cysteine proteinases"/>
    <property type="match status" value="1"/>
</dbReference>
<comment type="subcellular location">
    <subcellularLocation>
        <location evidence="1">Cell membrane</location>
        <topology evidence="1">Multi-pass membrane protein</topology>
    </subcellularLocation>
</comment>
<dbReference type="Pfam" id="PF03412">
    <property type="entry name" value="Peptidase_C39"/>
    <property type="match status" value="1"/>
</dbReference>
<dbReference type="SUPFAM" id="SSF52540">
    <property type="entry name" value="P-loop containing nucleoside triphosphate hydrolases"/>
    <property type="match status" value="1"/>
</dbReference>
<gene>
    <name evidence="11" type="ORF">OIK42_16500</name>
</gene>
<keyword evidence="5 7" id="KW-1133">Transmembrane helix</keyword>
<feature type="transmembrane region" description="Helical" evidence="7">
    <location>
        <begin position="174"/>
        <end position="195"/>
    </location>
</feature>
<protein>
    <submittedName>
        <fullName evidence="11">Peptidase domain-containing ABC transporter</fullName>
    </submittedName>
</protein>
<accession>A0ABT5L8V3</accession>
<name>A0ABT5L8V3_9ALTE</name>
<dbReference type="PANTHER" id="PTHR24221">
    <property type="entry name" value="ATP-BINDING CASSETTE SUB-FAMILY B"/>
    <property type="match status" value="1"/>
</dbReference>
<feature type="domain" description="ABC transporter" evidence="8">
    <location>
        <begin position="494"/>
        <end position="723"/>
    </location>
</feature>
<sequence length="724" mass="81446">MSHISAVKSPLQLGWRRRTPLILQAENSECGLACIAMIAGYHGLNVDLAQLRSCQSFSQQGANLKQLIDFAHSLKLNSRAVKVELEHLKDLQLPCILHWNMQHFVVLTKVGSKNIELHDPAIGQRKLSWLEADKCFTGIALELQPGNQFEPKNLTQPLKIRQLWQHIVGIKRSLIVIFTLSLLLQLFALASPYYLQLVIDTVIINNDKPLLNVLFLGFLLLVVIEAITNLSRQAAGIYMSSHLAQQLSVNVFTHLIRLPFNYFLQRHIGDLVARFGSLQEIRRFISQGIVGLILDSLILLCTLALMALYSVKLMCVVVIFSVIFLLLRLCLLAPIQRLQQEKIATAAKENSHFIETIRGIQSIRMLKLESFRLHGWQHLLTDTLNRDIQLRRWEMSFSIVHLILFGLENLIVIYMAAHLVMEQQFTIGMLYAFVSYKNRFNGATSGLVEQLIQWRLLRVHLDRLADIVHCPVAIESLPSQQATAPDLRIKAHRVSLKNVAFAYPGQPPLFQHINLHIEPGAMVVITGASGNGKSTLAKCLAGLMVPTQGQILIDDQPLNGRNSNQQISAVMQDDMCLSGSVIDNVSGFSQHIDMPRLIECCKLACLHDTINQLPMQYYTLISEGAANLSGGQRQRLYLARALYQQPALLLLDESSSHLDARCEHLINQNLSRLSMTRIVIAHRRETIQMAHQRYHLAGGCLTEVAINFTPDLPTPTAQQGNHYV</sequence>
<evidence type="ECO:0000256" key="7">
    <source>
        <dbReference type="SAM" id="Phobius"/>
    </source>
</evidence>
<dbReference type="InterPro" id="IPR027417">
    <property type="entry name" value="P-loop_NTPase"/>
</dbReference>
<dbReference type="PROSITE" id="PS50893">
    <property type="entry name" value="ABC_TRANSPORTER_2"/>
    <property type="match status" value="1"/>
</dbReference>
<evidence type="ECO:0000256" key="5">
    <source>
        <dbReference type="ARBA" id="ARBA00022989"/>
    </source>
</evidence>
<dbReference type="Proteomes" id="UP001218788">
    <property type="component" value="Unassembled WGS sequence"/>
</dbReference>
<dbReference type="InterPro" id="IPR036640">
    <property type="entry name" value="ABC1_TM_sf"/>
</dbReference>
<dbReference type="Pfam" id="PF00664">
    <property type="entry name" value="ABC_membrane"/>
    <property type="match status" value="1"/>
</dbReference>
<dbReference type="InterPro" id="IPR011527">
    <property type="entry name" value="ABC1_TM_dom"/>
</dbReference>
<feature type="domain" description="ABC transmembrane type-1" evidence="9">
    <location>
        <begin position="175"/>
        <end position="456"/>
    </location>
</feature>
<evidence type="ECO:0000256" key="2">
    <source>
        <dbReference type="ARBA" id="ARBA00022692"/>
    </source>
</evidence>
<evidence type="ECO:0000313" key="12">
    <source>
        <dbReference type="Proteomes" id="UP001218788"/>
    </source>
</evidence>
<evidence type="ECO:0000256" key="3">
    <source>
        <dbReference type="ARBA" id="ARBA00022741"/>
    </source>
</evidence>